<feature type="region of interest" description="Disordered" evidence="1">
    <location>
        <begin position="72"/>
        <end position="108"/>
    </location>
</feature>
<evidence type="ECO:0000313" key="2">
    <source>
        <dbReference type="EMBL" id="KIW27996.1"/>
    </source>
</evidence>
<keyword evidence="3" id="KW-1185">Reference proteome</keyword>
<gene>
    <name evidence="2" type="ORF">PV07_07688</name>
</gene>
<dbReference type="AlphaFoldDB" id="A0A0D1ZJ70"/>
<reference evidence="2 3" key="1">
    <citation type="submission" date="2015-01" db="EMBL/GenBank/DDBJ databases">
        <title>The Genome Sequence of Cladophialophora immunda CBS83496.</title>
        <authorList>
            <consortium name="The Broad Institute Genomics Platform"/>
            <person name="Cuomo C."/>
            <person name="de Hoog S."/>
            <person name="Gorbushina A."/>
            <person name="Stielow B."/>
            <person name="Teixiera M."/>
            <person name="Abouelleil A."/>
            <person name="Chapman S.B."/>
            <person name="Priest M."/>
            <person name="Young S.K."/>
            <person name="Wortman J."/>
            <person name="Nusbaum C."/>
            <person name="Birren B."/>
        </authorList>
    </citation>
    <scope>NUCLEOTIDE SEQUENCE [LARGE SCALE GENOMIC DNA]</scope>
    <source>
        <strain evidence="2 3">CBS 83496</strain>
    </source>
</reference>
<dbReference type="EMBL" id="KN847043">
    <property type="protein sequence ID" value="KIW27996.1"/>
    <property type="molecule type" value="Genomic_DNA"/>
</dbReference>
<dbReference type="OrthoDB" id="4142171at2759"/>
<evidence type="ECO:0000313" key="3">
    <source>
        <dbReference type="Proteomes" id="UP000054466"/>
    </source>
</evidence>
<name>A0A0D1ZJ70_9EURO</name>
<protein>
    <submittedName>
        <fullName evidence="2">Uncharacterized protein</fullName>
    </submittedName>
</protein>
<evidence type="ECO:0000256" key="1">
    <source>
        <dbReference type="SAM" id="MobiDB-lite"/>
    </source>
</evidence>
<dbReference type="GeneID" id="27346882"/>
<organism evidence="2 3">
    <name type="scientific">Cladophialophora immunda</name>
    <dbReference type="NCBI Taxonomy" id="569365"/>
    <lineage>
        <taxon>Eukaryota</taxon>
        <taxon>Fungi</taxon>
        <taxon>Dikarya</taxon>
        <taxon>Ascomycota</taxon>
        <taxon>Pezizomycotina</taxon>
        <taxon>Eurotiomycetes</taxon>
        <taxon>Chaetothyriomycetidae</taxon>
        <taxon>Chaetothyriales</taxon>
        <taxon>Herpotrichiellaceae</taxon>
        <taxon>Cladophialophora</taxon>
    </lineage>
</organism>
<dbReference type="VEuPathDB" id="FungiDB:PV07_07688"/>
<feature type="region of interest" description="Disordered" evidence="1">
    <location>
        <begin position="1"/>
        <end position="31"/>
    </location>
</feature>
<sequence length="232" mass="26444">MMDQTTIGDGAYGFPNERTLSLGSPDTGSHGFARHVEMQDEWPSSRELTQRSGQYDAQGFLIDFEHSTAYLLPRKAPSPPSRNSRVSPSSHTRTTLVDDSSEASEAFEASEPLIAIPYESTSRAESHTPAWPQIRFSNSYRKWWLEQYSRPKPPVELATRRSARANWQGFWLARGTLRRSDKVIEQHGPGYWLTRGTMKAPEQFSGAESAERPHRFWKRVSDKIRIVSSEEK</sequence>
<dbReference type="Proteomes" id="UP000054466">
    <property type="component" value="Unassembled WGS sequence"/>
</dbReference>
<feature type="compositionally biased region" description="Low complexity" evidence="1">
    <location>
        <begin position="81"/>
        <end position="90"/>
    </location>
</feature>
<dbReference type="RefSeq" id="XP_016248212.1">
    <property type="nucleotide sequence ID" value="XM_016394793.1"/>
</dbReference>
<proteinExistence type="predicted"/>
<accession>A0A0D1ZJ70</accession>
<feature type="compositionally biased region" description="Polar residues" evidence="1">
    <location>
        <begin position="18"/>
        <end position="27"/>
    </location>
</feature>
<dbReference type="HOGENOM" id="CLU_1224647_0_0_1"/>